<reference evidence="2" key="1">
    <citation type="submission" date="2017-02" db="UniProtKB">
        <authorList>
            <consortium name="WormBaseParasite"/>
        </authorList>
    </citation>
    <scope>IDENTIFICATION</scope>
</reference>
<dbReference type="Proteomes" id="UP000036681">
    <property type="component" value="Unplaced"/>
</dbReference>
<accession>A0A0M3HVC8</accession>
<protein>
    <submittedName>
        <fullName evidence="2">Ovule protein</fullName>
    </submittedName>
</protein>
<sequence length="35" mass="3791">LLSKPLSSRSSALLSPPDLFLTGILSPHLLLRLFS</sequence>
<proteinExistence type="predicted"/>
<evidence type="ECO:0000313" key="2">
    <source>
        <dbReference type="WBParaSite" id="ALUE_0000688501-mRNA-1"/>
    </source>
</evidence>
<keyword evidence="1" id="KW-1185">Reference proteome</keyword>
<dbReference type="WBParaSite" id="ALUE_0000688501-mRNA-1">
    <property type="protein sequence ID" value="ALUE_0000688501-mRNA-1"/>
    <property type="gene ID" value="ALUE_0000688501"/>
</dbReference>
<dbReference type="AlphaFoldDB" id="A0A0M3HVC8"/>
<name>A0A0M3HVC8_ASCLU</name>
<evidence type="ECO:0000313" key="1">
    <source>
        <dbReference type="Proteomes" id="UP000036681"/>
    </source>
</evidence>
<organism evidence="1 2">
    <name type="scientific">Ascaris lumbricoides</name>
    <name type="common">Giant roundworm</name>
    <dbReference type="NCBI Taxonomy" id="6252"/>
    <lineage>
        <taxon>Eukaryota</taxon>
        <taxon>Metazoa</taxon>
        <taxon>Ecdysozoa</taxon>
        <taxon>Nematoda</taxon>
        <taxon>Chromadorea</taxon>
        <taxon>Rhabditida</taxon>
        <taxon>Spirurina</taxon>
        <taxon>Ascaridomorpha</taxon>
        <taxon>Ascaridoidea</taxon>
        <taxon>Ascarididae</taxon>
        <taxon>Ascaris</taxon>
    </lineage>
</organism>